<comment type="similarity">
    <text evidence="2">Belongs to the NAD(P)-dependent epimerase/dehydratase family.</text>
</comment>
<proteinExistence type="inferred from homology"/>
<accession>A0ABT9H3W6</accession>
<evidence type="ECO:0000259" key="3">
    <source>
        <dbReference type="Pfam" id="PF01370"/>
    </source>
</evidence>
<dbReference type="Pfam" id="PF01370">
    <property type="entry name" value="Epimerase"/>
    <property type="match status" value="1"/>
</dbReference>
<comment type="pathway">
    <text evidence="1">Bacterial outer membrane biogenesis; LPS O-antigen biosynthesis.</text>
</comment>
<name>A0ABT9H3W6_9SPHN</name>
<dbReference type="Proteomes" id="UP001235664">
    <property type="component" value="Unassembled WGS sequence"/>
</dbReference>
<gene>
    <name evidence="4" type="ORF">Q9K01_00015</name>
</gene>
<dbReference type="RefSeq" id="WP_305928170.1">
    <property type="nucleotide sequence ID" value="NZ_JAVAIL010000001.1"/>
</dbReference>
<dbReference type="SUPFAM" id="SSF51735">
    <property type="entry name" value="NAD(P)-binding Rossmann-fold domains"/>
    <property type="match status" value="1"/>
</dbReference>
<reference evidence="4 5" key="1">
    <citation type="submission" date="2023-08" db="EMBL/GenBank/DDBJ databases">
        <title>genomic of DY56.</title>
        <authorList>
            <person name="Wang Y."/>
        </authorList>
    </citation>
    <scope>NUCLEOTIDE SEQUENCE [LARGE SCALE GENOMIC DNA]</scope>
    <source>
        <strain evidence="4 5">DY56-A-20</strain>
    </source>
</reference>
<evidence type="ECO:0000313" key="4">
    <source>
        <dbReference type="EMBL" id="MDP4538009.1"/>
    </source>
</evidence>
<dbReference type="InterPro" id="IPR001509">
    <property type="entry name" value="Epimerase_deHydtase"/>
</dbReference>
<evidence type="ECO:0000256" key="2">
    <source>
        <dbReference type="ARBA" id="ARBA00007637"/>
    </source>
</evidence>
<feature type="domain" description="NAD-dependent epimerase/dehydratase" evidence="3">
    <location>
        <begin position="10"/>
        <end position="233"/>
    </location>
</feature>
<evidence type="ECO:0000256" key="1">
    <source>
        <dbReference type="ARBA" id="ARBA00005125"/>
    </source>
</evidence>
<dbReference type="InterPro" id="IPR036291">
    <property type="entry name" value="NAD(P)-bd_dom_sf"/>
</dbReference>
<organism evidence="4 5">
    <name type="scientific">Qipengyuania benthica</name>
    <dbReference type="NCBI Taxonomy" id="3067651"/>
    <lineage>
        <taxon>Bacteria</taxon>
        <taxon>Pseudomonadati</taxon>
        <taxon>Pseudomonadota</taxon>
        <taxon>Alphaproteobacteria</taxon>
        <taxon>Sphingomonadales</taxon>
        <taxon>Erythrobacteraceae</taxon>
        <taxon>Qipengyuania</taxon>
    </lineage>
</organism>
<evidence type="ECO:0000313" key="5">
    <source>
        <dbReference type="Proteomes" id="UP001235664"/>
    </source>
</evidence>
<sequence length="307" mass="33216">MIRKKGLLAISGADGFIGGAFKRRALESGYDIRILSRVPDDSTSGFETRFFDLLDPSSLGPELLDGCNAVAHFASYIPKDQGDLSEAQSCWQANALGTMYLLRAAEAAGVKNFIQSGAGNAYSPQLEAATESHQMMPTRAPYYLSSKIVQEVFANSWAKSSKMRIVTLKPSSVYGPGQRQGPFTRMALALLEGKKISVQHGGSFVADFVHVDDVVEAAFQVWDKDWKGAINVGSGTRTTILQAVRLLVEETGADWERDVDLEPAPEKPDVGFPGLDVTSLRSLGIHPRPVAVGIADLVNSLRGETQR</sequence>
<protein>
    <submittedName>
        <fullName evidence="4">NAD(P)-dependent oxidoreductase</fullName>
    </submittedName>
</protein>
<dbReference type="Gene3D" id="3.40.50.720">
    <property type="entry name" value="NAD(P)-binding Rossmann-like Domain"/>
    <property type="match status" value="1"/>
</dbReference>
<dbReference type="PANTHER" id="PTHR43000">
    <property type="entry name" value="DTDP-D-GLUCOSE 4,6-DEHYDRATASE-RELATED"/>
    <property type="match status" value="1"/>
</dbReference>
<comment type="caution">
    <text evidence="4">The sequence shown here is derived from an EMBL/GenBank/DDBJ whole genome shotgun (WGS) entry which is preliminary data.</text>
</comment>
<dbReference type="CDD" id="cd08946">
    <property type="entry name" value="SDR_e"/>
    <property type="match status" value="1"/>
</dbReference>
<keyword evidence="5" id="KW-1185">Reference proteome</keyword>
<dbReference type="EMBL" id="JAVAIL010000001">
    <property type="protein sequence ID" value="MDP4538009.1"/>
    <property type="molecule type" value="Genomic_DNA"/>
</dbReference>